<protein>
    <recommendedName>
        <fullName evidence="2">DnaJ homolog subfamily B member 9</fullName>
    </recommendedName>
    <alternativeName>
        <fullName evidence="3">Endoplasmic reticulum DNA J domain-containing protein 4</fullName>
    </alternativeName>
</protein>
<dbReference type="InterPro" id="IPR001623">
    <property type="entry name" value="DnaJ_domain"/>
</dbReference>
<dbReference type="SUPFAM" id="SSF46565">
    <property type="entry name" value="Chaperone J-domain"/>
    <property type="match status" value="1"/>
</dbReference>
<dbReference type="CDD" id="cd06257">
    <property type="entry name" value="DnaJ"/>
    <property type="match status" value="1"/>
</dbReference>
<dbReference type="GO" id="GO:0005783">
    <property type="term" value="C:endoplasmic reticulum"/>
    <property type="evidence" value="ECO:0007669"/>
    <property type="project" value="TreeGrafter"/>
</dbReference>
<feature type="compositionally biased region" description="Basic and acidic residues" evidence="6">
    <location>
        <begin position="101"/>
        <end position="120"/>
    </location>
</feature>
<evidence type="ECO:0000259" key="8">
    <source>
        <dbReference type="PROSITE" id="PS50076"/>
    </source>
</evidence>
<evidence type="ECO:0000256" key="2">
    <source>
        <dbReference type="ARBA" id="ARBA00040158"/>
    </source>
</evidence>
<evidence type="ECO:0000256" key="7">
    <source>
        <dbReference type="SAM" id="SignalP"/>
    </source>
</evidence>
<evidence type="ECO:0000256" key="4">
    <source>
        <dbReference type="ARBA" id="ARBA00045428"/>
    </source>
</evidence>
<dbReference type="PROSITE" id="PS00636">
    <property type="entry name" value="DNAJ_1"/>
    <property type="match status" value="1"/>
</dbReference>
<dbReference type="PANTHER" id="PTHR44360">
    <property type="entry name" value="DNAJ HOMOLOG SUBFAMILY B MEMBER 9"/>
    <property type="match status" value="1"/>
</dbReference>
<feature type="chain" id="PRO_5034934851" description="DnaJ homolog subfamily B member 9" evidence="7">
    <location>
        <begin position="20"/>
        <end position="192"/>
    </location>
</feature>
<dbReference type="Ensembl" id="ENSCCRT00015119417.1">
    <property type="protein sequence ID" value="ENSCCRP00015115759.1"/>
    <property type="gene ID" value="ENSCCRG00015045739.1"/>
</dbReference>
<feature type="signal peptide" evidence="7">
    <location>
        <begin position="1"/>
        <end position="19"/>
    </location>
</feature>
<dbReference type="Pfam" id="PF00226">
    <property type="entry name" value="DnaJ"/>
    <property type="match status" value="1"/>
</dbReference>
<evidence type="ECO:0000256" key="3">
    <source>
        <dbReference type="ARBA" id="ARBA00041533"/>
    </source>
</evidence>
<dbReference type="PANTHER" id="PTHR44360:SF1">
    <property type="entry name" value="DNAJ HOMOLOG SUBFAMILY B MEMBER 9"/>
    <property type="match status" value="1"/>
</dbReference>
<evidence type="ECO:0000313" key="10">
    <source>
        <dbReference type="Proteomes" id="UP000694700"/>
    </source>
</evidence>
<evidence type="ECO:0000256" key="5">
    <source>
        <dbReference type="ARBA" id="ARBA00046365"/>
    </source>
</evidence>
<accession>A0A8C2BAT6</accession>
<dbReference type="GO" id="GO:0051787">
    <property type="term" value="F:misfolded protein binding"/>
    <property type="evidence" value="ECO:0007669"/>
    <property type="project" value="TreeGrafter"/>
</dbReference>
<proteinExistence type="predicted"/>
<dbReference type="InterPro" id="IPR051948">
    <property type="entry name" value="Hsp70_co-chaperone_J-domain"/>
</dbReference>
<dbReference type="Proteomes" id="UP000694700">
    <property type="component" value="Unplaced"/>
</dbReference>
<dbReference type="GO" id="GO:0036503">
    <property type="term" value="P:ERAD pathway"/>
    <property type="evidence" value="ECO:0007669"/>
    <property type="project" value="TreeGrafter"/>
</dbReference>
<dbReference type="GO" id="GO:0051087">
    <property type="term" value="F:protein-folding chaperone binding"/>
    <property type="evidence" value="ECO:0007669"/>
    <property type="project" value="TreeGrafter"/>
</dbReference>
<dbReference type="InterPro" id="IPR036869">
    <property type="entry name" value="J_dom_sf"/>
</dbReference>
<dbReference type="SMART" id="SM00271">
    <property type="entry name" value="DnaJ"/>
    <property type="match status" value="1"/>
</dbReference>
<evidence type="ECO:0000313" key="9">
    <source>
        <dbReference type="Ensembl" id="ENSCCRP00015115759.1"/>
    </source>
</evidence>
<dbReference type="Gene3D" id="1.10.287.110">
    <property type="entry name" value="DnaJ domain"/>
    <property type="match status" value="1"/>
</dbReference>
<dbReference type="InterPro" id="IPR018253">
    <property type="entry name" value="DnaJ_domain_CS"/>
</dbReference>
<dbReference type="PROSITE" id="PS50076">
    <property type="entry name" value="DNAJ_2"/>
    <property type="match status" value="1"/>
</dbReference>
<feature type="domain" description="J" evidence="8">
    <location>
        <begin position="38"/>
        <end position="102"/>
    </location>
</feature>
<organism evidence="9 10">
    <name type="scientific">Cyprinus carpio</name>
    <name type="common">Common carp</name>
    <dbReference type="NCBI Taxonomy" id="7962"/>
    <lineage>
        <taxon>Eukaryota</taxon>
        <taxon>Metazoa</taxon>
        <taxon>Chordata</taxon>
        <taxon>Craniata</taxon>
        <taxon>Vertebrata</taxon>
        <taxon>Euteleostomi</taxon>
        <taxon>Actinopterygii</taxon>
        <taxon>Neopterygii</taxon>
        <taxon>Teleostei</taxon>
        <taxon>Ostariophysi</taxon>
        <taxon>Cypriniformes</taxon>
        <taxon>Cyprinidae</taxon>
        <taxon>Cyprininae</taxon>
        <taxon>Cyprinus</taxon>
    </lineage>
</organism>
<comment type="function">
    <text evidence="4">Co-chaperone for Hsp70 protein HSPA5/BiP that acts as a key repressor of the ERN1/IRE1-mediated unfolded protein response (UPR). J domain-containing co-chaperones stimulate the ATPase activity of Hsp70 proteins and are required for efficient substrate recognition by Hsp70 proteins. In the unstressed endoplasmic reticulum, interacts with the luminal region of ERN1/IRE1 and selectively recruits HSPA5/BiP: HSPA5/BiP disrupts the dimerization of the active ERN1/IRE1 luminal region, thereby inactivating ERN1/IRE1. Also involved in endoplasmic reticulum-associated degradation (ERAD) of misfolded proteins. Required for survival of B-cell progenitors and normal antibody production.</text>
</comment>
<comment type="subunit">
    <text evidence="5">Interacts with HSPA5/BiP; interaction is direct. Interacts with ERN1/IRE1 (via the luminal region). Interacts with DERL1.</text>
</comment>
<sequence>MYWFVQYSHFFLRWMMASAEHLCIVLLLCVCACTCLSDYYSLLGVSRSASSREIKKAFHSLALKHHPDKNQSPNAQQIFTHIAQAYEVLSDREKRRVYDQMDHLTNHDPAREGKFKKDEKEDMDSDPFVKKGKFHSKRGFQHFSLEELLHSLRMDDDFFMGEQPGYEGWSFIFGPEDDDDETVLLSDLFNML</sequence>
<dbReference type="PRINTS" id="PR00625">
    <property type="entry name" value="JDOMAIN"/>
</dbReference>
<keyword evidence="1" id="KW-0143">Chaperone</keyword>
<evidence type="ECO:0000256" key="6">
    <source>
        <dbReference type="SAM" id="MobiDB-lite"/>
    </source>
</evidence>
<reference evidence="9" key="1">
    <citation type="submission" date="2025-08" db="UniProtKB">
        <authorList>
            <consortium name="Ensembl"/>
        </authorList>
    </citation>
    <scope>IDENTIFICATION</scope>
</reference>
<keyword evidence="7" id="KW-0732">Signal</keyword>
<feature type="region of interest" description="Disordered" evidence="6">
    <location>
        <begin position="101"/>
        <end position="128"/>
    </location>
</feature>
<name>A0A8C2BAT6_CYPCA</name>
<evidence type="ECO:0000256" key="1">
    <source>
        <dbReference type="ARBA" id="ARBA00023186"/>
    </source>
</evidence>
<dbReference type="AlphaFoldDB" id="A0A8C2BAT6"/>